<evidence type="ECO:0000256" key="3">
    <source>
        <dbReference type="ARBA" id="ARBA00022833"/>
    </source>
</evidence>
<feature type="compositionally biased region" description="Low complexity" evidence="5">
    <location>
        <begin position="48"/>
        <end position="68"/>
    </location>
</feature>
<keyword evidence="8" id="KW-1185">Reference proteome</keyword>
<evidence type="ECO:0000256" key="2">
    <source>
        <dbReference type="ARBA" id="ARBA00022771"/>
    </source>
</evidence>
<dbReference type="Proteomes" id="UP000515908">
    <property type="component" value="Chromosome 01"/>
</dbReference>
<dbReference type="InterPro" id="IPR000571">
    <property type="entry name" value="Znf_CCCH"/>
</dbReference>
<dbReference type="PROSITE" id="PS50103">
    <property type="entry name" value="ZF_C3H1"/>
    <property type="match status" value="2"/>
</dbReference>
<evidence type="ECO:0000313" key="7">
    <source>
        <dbReference type="EMBL" id="CAD2212751.1"/>
    </source>
</evidence>
<dbReference type="PANTHER" id="PTHR37562">
    <property type="entry name" value="C3H1-TYPE DOMAIN-CONTAINING PROTEIN-RELATED"/>
    <property type="match status" value="1"/>
</dbReference>
<keyword evidence="3 4" id="KW-0862">Zinc</keyword>
<feature type="compositionally biased region" description="Low complexity" evidence="5">
    <location>
        <begin position="163"/>
        <end position="174"/>
    </location>
</feature>
<evidence type="ECO:0000256" key="1">
    <source>
        <dbReference type="ARBA" id="ARBA00022723"/>
    </source>
</evidence>
<feature type="compositionally biased region" description="Low complexity" evidence="5">
    <location>
        <begin position="126"/>
        <end position="136"/>
    </location>
</feature>
<keyword evidence="1 4" id="KW-0479">Metal-binding</keyword>
<evidence type="ECO:0000313" key="8">
    <source>
        <dbReference type="Proteomes" id="UP000515908"/>
    </source>
</evidence>
<feature type="compositionally biased region" description="Polar residues" evidence="5">
    <location>
        <begin position="115"/>
        <end position="125"/>
    </location>
</feature>
<feature type="zinc finger region" description="C3H1-type" evidence="4">
    <location>
        <begin position="518"/>
        <end position="545"/>
    </location>
</feature>
<dbReference type="AlphaFoldDB" id="A0A7G2C0P2"/>
<proteinExistence type="predicted"/>
<evidence type="ECO:0000259" key="6">
    <source>
        <dbReference type="PROSITE" id="PS50103"/>
    </source>
</evidence>
<feature type="compositionally biased region" description="Low complexity" evidence="5">
    <location>
        <begin position="584"/>
        <end position="604"/>
    </location>
</feature>
<evidence type="ECO:0000256" key="5">
    <source>
        <dbReference type="SAM" id="MobiDB-lite"/>
    </source>
</evidence>
<protein>
    <recommendedName>
        <fullName evidence="6">C3H1-type domain-containing protein</fullName>
    </recommendedName>
</protein>
<keyword evidence="2 4" id="KW-0863">Zinc-finger</keyword>
<sequence length="697" mass="76445">MSSHANLKKRRPAPQIISIPHPPDGKEGHATPPAQPGHHNSSTNELWVEVQQVQSSSHSNAGSSTTSHRGWTHNPYEGSGDRSLHSSRASSVARQGYSRGPLMHDDVDEKDDNESGSSAQQLHFRSNSPLSERSSSIGLYRVNTDQLMMLEEDDEELGRLPRYSARRPSSSSPPGVNVHISRRSSMKSSGVSPTSRTGGSAVNFTVHASDLGLQEMGFDGSSSASSSNQNLNYNFAGDVSNSSHHPLEDDGSEETIQVTRVPTALRLHANPDDAPPFMEGRTLPEKDMGSNTTYNTVPNITAEEMERLLEENEGKGKELTCPPGFYFSLYDAGIQHHYYAASQDIVITPGSIKYIHLYEKYGLQTRFRFQICKRFLSKKCSNESNCNYIHSKVVPDSTVVHINENSITPIHNHHAFGGGVEEFSPEELRGGKNENKYPTLPGGFIISVYPPNSSSNNNNNNNNNQLHDPQLIPSEELLLTVGGTKIIHSLQNRHAATAGNSSTSASRANHANSVNPVIKGRHCAHFQFKKMCNLGSKCGFIHSLVPYVQGVVNQPLLINNNNNSHTNNTNTNNNSLTAAPPGMNPNSNKNNNITNNNNTNNNNPPNVVIYTMNSPPFYSGNAATSMPAYHGGNVGPSAVYYDPQPQMNSFYPNHNPYGGNFVQNNNNNNNNMGQGNPYNGMAIYRNDNNMMMNNNYY</sequence>
<feature type="region of interest" description="Disordered" evidence="5">
    <location>
        <begin position="565"/>
        <end position="604"/>
    </location>
</feature>
<feature type="domain" description="C3H1-type" evidence="6">
    <location>
        <begin position="366"/>
        <end position="393"/>
    </location>
</feature>
<name>A0A7G2C0P2_9TRYP</name>
<accession>A0A7G2C0P2</accession>
<feature type="region of interest" description="Disordered" evidence="5">
    <location>
        <begin position="1"/>
        <end position="137"/>
    </location>
</feature>
<dbReference type="InterPro" id="IPR036855">
    <property type="entry name" value="Znf_CCCH_sf"/>
</dbReference>
<feature type="compositionally biased region" description="Basic residues" evidence="5">
    <location>
        <begin position="1"/>
        <end position="12"/>
    </location>
</feature>
<dbReference type="VEuPathDB" id="TriTrypDB:ADEAN_000016300"/>
<feature type="domain" description="C3H1-type" evidence="6">
    <location>
        <begin position="518"/>
        <end position="545"/>
    </location>
</feature>
<dbReference type="SUPFAM" id="SSF90229">
    <property type="entry name" value="CCCH zinc finger"/>
    <property type="match status" value="1"/>
</dbReference>
<dbReference type="EMBL" id="LR877145">
    <property type="protein sequence ID" value="CAD2212751.1"/>
    <property type="molecule type" value="Genomic_DNA"/>
</dbReference>
<dbReference type="SMART" id="SM00356">
    <property type="entry name" value="ZnF_C3H1"/>
    <property type="match status" value="2"/>
</dbReference>
<feature type="region of interest" description="Disordered" evidence="5">
    <location>
        <begin position="163"/>
        <end position="200"/>
    </location>
</feature>
<gene>
    <name evidence="7" type="ORF">ADEAN_000016300</name>
</gene>
<dbReference type="PANTHER" id="PTHR37562:SF5">
    <property type="entry name" value="C3H1-TYPE DOMAIN-CONTAINING PROTEIN"/>
    <property type="match status" value="1"/>
</dbReference>
<feature type="zinc finger region" description="C3H1-type" evidence="4">
    <location>
        <begin position="366"/>
        <end position="393"/>
    </location>
</feature>
<reference evidence="7 8" key="1">
    <citation type="submission" date="2020-08" db="EMBL/GenBank/DDBJ databases">
        <authorList>
            <person name="Newling K."/>
            <person name="Davey J."/>
            <person name="Forrester S."/>
        </authorList>
    </citation>
    <scope>NUCLEOTIDE SEQUENCE [LARGE SCALE GENOMIC DNA]</scope>
    <source>
        <strain evidence="8">Crithidia deanei Carvalho (ATCC PRA-265)</strain>
    </source>
</reference>
<evidence type="ECO:0000256" key="4">
    <source>
        <dbReference type="PROSITE-ProRule" id="PRU00723"/>
    </source>
</evidence>
<feature type="compositionally biased region" description="Low complexity" evidence="5">
    <location>
        <begin position="565"/>
        <end position="575"/>
    </location>
</feature>
<organism evidence="7 8">
    <name type="scientific">Angomonas deanei</name>
    <dbReference type="NCBI Taxonomy" id="59799"/>
    <lineage>
        <taxon>Eukaryota</taxon>
        <taxon>Discoba</taxon>
        <taxon>Euglenozoa</taxon>
        <taxon>Kinetoplastea</taxon>
        <taxon>Metakinetoplastina</taxon>
        <taxon>Trypanosomatida</taxon>
        <taxon>Trypanosomatidae</taxon>
        <taxon>Strigomonadinae</taxon>
        <taxon>Angomonas</taxon>
    </lineage>
</organism>
<dbReference type="GO" id="GO:0008270">
    <property type="term" value="F:zinc ion binding"/>
    <property type="evidence" value="ECO:0007669"/>
    <property type="project" value="UniProtKB-KW"/>
</dbReference>